<organism evidence="2 3">
    <name type="scientific">Evansella alkalicola</name>
    <dbReference type="NCBI Taxonomy" id="745819"/>
    <lineage>
        <taxon>Bacteria</taxon>
        <taxon>Bacillati</taxon>
        <taxon>Bacillota</taxon>
        <taxon>Bacilli</taxon>
        <taxon>Bacillales</taxon>
        <taxon>Bacillaceae</taxon>
        <taxon>Evansella</taxon>
    </lineage>
</organism>
<gene>
    <name evidence="2" type="ORF">KS407_18735</name>
</gene>
<comment type="caution">
    <text evidence="2">The sequence shown here is derived from an EMBL/GenBank/DDBJ whole genome shotgun (WGS) entry which is preliminary data.</text>
</comment>
<dbReference type="EMBL" id="JAHQCR010000077">
    <property type="protein sequence ID" value="MBU9723457.1"/>
    <property type="molecule type" value="Genomic_DNA"/>
</dbReference>
<dbReference type="Gene3D" id="3.40.630.30">
    <property type="match status" value="1"/>
</dbReference>
<dbReference type="PANTHER" id="PTHR43415">
    <property type="entry name" value="SPERMIDINE N(1)-ACETYLTRANSFERASE"/>
    <property type="match status" value="1"/>
</dbReference>
<evidence type="ECO:0000259" key="1">
    <source>
        <dbReference type="PROSITE" id="PS51186"/>
    </source>
</evidence>
<sequence length="165" mass="19523">MVELQLAKIDDFNFFYEIKANKENMYWSGHENLPKYENLMNFFNETVKNQQMDLHRKIYIIMSNQLKCGYVYLDPIDKETASVSIAVIDKHSGKGLGRRALKRLLQIAKNSGYQSILAEIREDNVRSHKLFTSIGFKQTGDYHLSHIENLNKKLKMLQYRFYFED</sequence>
<dbReference type="PROSITE" id="PS51186">
    <property type="entry name" value="GNAT"/>
    <property type="match status" value="1"/>
</dbReference>
<dbReference type="GO" id="GO:0016746">
    <property type="term" value="F:acyltransferase activity"/>
    <property type="evidence" value="ECO:0007669"/>
    <property type="project" value="UniProtKB-KW"/>
</dbReference>
<protein>
    <submittedName>
        <fullName evidence="2">GNAT family N-acetyltransferase</fullName>
        <ecNumber evidence="2">2.3.1.-</ecNumber>
    </submittedName>
</protein>
<dbReference type="CDD" id="cd04301">
    <property type="entry name" value="NAT_SF"/>
    <property type="match status" value="1"/>
</dbReference>
<dbReference type="InterPro" id="IPR016181">
    <property type="entry name" value="Acyl_CoA_acyltransferase"/>
</dbReference>
<proteinExistence type="predicted"/>
<accession>A0ABS6JYZ3</accession>
<dbReference type="Proteomes" id="UP000790580">
    <property type="component" value="Unassembled WGS sequence"/>
</dbReference>
<evidence type="ECO:0000313" key="2">
    <source>
        <dbReference type="EMBL" id="MBU9723457.1"/>
    </source>
</evidence>
<dbReference type="RefSeq" id="WP_088073373.1">
    <property type="nucleotide sequence ID" value="NZ_JAHQCR010000077.1"/>
</dbReference>
<dbReference type="EC" id="2.3.1.-" evidence="2"/>
<evidence type="ECO:0000313" key="3">
    <source>
        <dbReference type="Proteomes" id="UP000790580"/>
    </source>
</evidence>
<dbReference type="Pfam" id="PF13302">
    <property type="entry name" value="Acetyltransf_3"/>
    <property type="match status" value="1"/>
</dbReference>
<reference evidence="2 3" key="1">
    <citation type="submission" date="2021-06" db="EMBL/GenBank/DDBJ databases">
        <title>Bacillus sp. RD4P76, an endophyte from a halophyte.</title>
        <authorList>
            <person name="Sun J.-Q."/>
        </authorList>
    </citation>
    <scope>NUCLEOTIDE SEQUENCE [LARGE SCALE GENOMIC DNA]</scope>
    <source>
        <strain evidence="2 3">JCM 17098</strain>
    </source>
</reference>
<feature type="domain" description="N-acetyltransferase" evidence="1">
    <location>
        <begin position="2"/>
        <end position="164"/>
    </location>
</feature>
<keyword evidence="2" id="KW-0012">Acyltransferase</keyword>
<name>A0ABS6JYZ3_9BACI</name>
<keyword evidence="3" id="KW-1185">Reference proteome</keyword>
<dbReference type="InterPro" id="IPR000182">
    <property type="entry name" value="GNAT_dom"/>
</dbReference>
<dbReference type="SUPFAM" id="SSF55729">
    <property type="entry name" value="Acyl-CoA N-acyltransferases (Nat)"/>
    <property type="match status" value="1"/>
</dbReference>
<keyword evidence="2" id="KW-0808">Transferase</keyword>
<dbReference type="PANTHER" id="PTHR43415:SF3">
    <property type="entry name" value="GNAT-FAMILY ACETYLTRANSFERASE"/>
    <property type="match status" value="1"/>
</dbReference>